<keyword evidence="6" id="KW-1185">Reference proteome</keyword>
<dbReference type="AlphaFoldDB" id="A0A2B4SAN0"/>
<evidence type="ECO:0000259" key="4">
    <source>
        <dbReference type="Pfam" id="PF01212"/>
    </source>
</evidence>
<gene>
    <name evidence="5" type="primary">THA1</name>
    <name evidence="5" type="ORF">AWC38_SpisGene8375</name>
</gene>
<dbReference type="GO" id="GO:0006545">
    <property type="term" value="P:glycine biosynthetic process"/>
    <property type="evidence" value="ECO:0007669"/>
    <property type="project" value="TreeGrafter"/>
</dbReference>
<evidence type="ECO:0000256" key="2">
    <source>
        <dbReference type="ARBA" id="ARBA00006966"/>
    </source>
</evidence>
<reference evidence="6" key="1">
    <citation type="journal article" date="2017" name="bioRxiv">
        <title>Comparative analysis of the genomes of Stylophora pistillata and Acropora digitifera provides evidence for extensive differences between species of corals.</title>
        <authorList>
            <person name="Voolstra C.R."/>
            <person name="Li Y."/>
            <person name="Liew Y.J."/>
            <person name="Baumgarten S."/>
            <person name="Zoccola D."/>
            <person name="Flot J.-F."/>
            <person name="Tambutte S."/>
            <person name="Allemand D."/>
            <person name="Aranda M."/>
        </authorList>
    </citation>
    <scope>NUCLEOTIDE SEQUENCE [LARGE SCALE GENOMIC DNA]</scope>
</reference>
<dbReference type="GO" id="GO:0006567">
    <property type="term" value="P:L-threonine catabolic process"/>
    <property type="evidence" value="ECO:0007669"/>
    <property type="project" value="TreeGrafter"/>
</dbReference>
<accession>A0A2B4SAN0</accession>
<organism evidence="5 6">
    <name type="scientific">Stylophora pistillata</name>
    <name type="common">Smooth cauliflower coral</name>
    <dbReference type="NCBI Taxonomy" id="50429"/>
    <lineage>
        <taxon>Eukaryota</taxon>
        <taxon>Metazoa</taxon>
        <taxon>Cnidaria</taxon>
        <taxon>Anthozoa</taxon>
        <taxon>Hexacorallia</taxon>
        <taxon>Scleractinia</taxon>
        <taxon>Astrocoeniina</taxon>
        <taxon>Pocilloporidae</taxon>
        <taxon>Stylophora</taxon>
    </lineage>
</organism>
<keyword evidence="3" id="KW-0663">Pyridoxal phosphate</keyword>
<dbReference type="STRING" id="50429.A0A2B4SAN0"/>
<dbReference type="Pfam" id="PF01212">
    <property type="entry name" value="Beta_elim_lyase"/>
    <property type="match status" value="1"/>
</dbReference>
<dbReference type="PANTHER" id="PTHR48097">
    <property type="entry name" value="L-THREONINE ALDOLASE-RELATED"/>
    <property type="match status" value="1"/>
</dbReference>
<dbReference type="Proteomes" id="UP000225706">
    <property type="component" value="Unassembled WGS sequence"/>
</dbReference>
<dbReference type="OrthoDB" id="10261951at2759"/>
<sequence length="222" mass="24066">MGHCPGRGDEILVGDSAHIILWEQGGVAQLAGVHSRQVHTNIDSTLDLSDVEEKVRSLGDAKQPFSRLICVEQTHNASGGKMFPVDYLQKGLGAPVGSVITGDKDFISRCLHHRKVLGGGMRQAGVLAAAGIYALDNIAPKLIIDHANAQILAKGIQDMKNLELDVDVNSMETNMVFFSVNHPTISPEELSKRMLRVTDNEPIETRAAVLILTARKRSVSNQ</sequence>
<evidence type="ECO:0000256" key="1">
    <source>
        <dbReference type="ARBA" id="ARBA00001933"/>
    </source>
</evidence>
<evidence type="ECO:0000313" key="6">
    <source>
        <dbReference type="Proteomes" id="UP000225706"/>
    </source>
</evidence>
<dbReference type="InterPro" id="IPR001597">
    <property type="entry name" value="ArAA_b-elim_lyase/Thr_aldolase"/>
</dbReference>
<evidence type="ECO:0000313" key="5">
    <source>
        <dbReference type="EMBL" id="PFX26941.1"/>
    </source>
</evidence>
<dbReference type="EMBL" id="LSMT01000115">
    <property type="protein sequence ID" value="PFX26941.1"/>
    <property type="molecule type" value="Genomic_DNA"/>
</dbReference>
<dbReference type="Gene3D" id="3.90.1150.10">
    <property type="entry name" value="Aspartate Aminotransferase, domain 1"/>
    <property type="match status" value="1"/>
</dbReference>
<dbReference type="Gene3D" id="3.40.640.10">
    <property type="entry name" value="Type I PLP-dependent aspartate aminotransferase-like (Major domain)"/>
    <property type="match status" value="2"/>
</dbReference>
<comment type="similarity">
    <text evidence="2">Belongs to the threonine aldolase family.</text>
</comment>
<evidence type="ECO:0000256" key="3">
    <source>
        <dbReference type="ARBA" id="ARBA00022898"/>
    </source>
</evidence>
<dbReference type="GO" id="GO:0008732">
    <property type="term" value="F:L-allo-threonine aldolase activity"/>
    <property type="evidence" value="ECO:0007669"/>
    <property type="project" value="TreeGrafter"/>
</dbReference>
<dbReference type="GO" id="GO:0005829">
    <property type="term" value="C:cytosol"/>
    <property type="evidence" value="ECO:0007669"/>
    <property type="project" value="TreeGrafter"/>
</dbReference>
<dbReference type="InterPro" id="IPR015422">
    <property type="entry name" value="PyrdxlP-dep_Trfase_small"/>
</dbReference>
<feature type="domain" description="Aromatic amino acid beta-eliminating lyase/threonine aldolase" evidence="4">
    <location>
        <begin position="88"/>
        <end position="177"/>
    </location>
</feature>
<dbReference type="SUPFAM" id="SSF53383">
    <property type="entry name" value="PLP-dependent transferases"/>
    <property type="match status" value="1"/>
</dbReference>
<dbReference type="PANTHER" id="PTHR48097:SF9">
    <property type="entry name" value="L-THREONINE ALDOLASE"/>
    <property type="match status" value="1"/>
</dbReference>
<comment type="cofactor">
    <cofactor evidence="1">
        <name>pyridoxal 5'-phosphate</name>
        <dbReference type="ChEBI" id="CHEBI:597326"/>
    </cofactor>
</comment>
<name>A0A2B4SAN0_STYPI</name>
<protein>
    <submittedName>
        <fullName evidence="5">Putative low-specificity L-threonine aldolase 1</fullName>
    </submittedName>
</protein>
<comment type="caution">
    <text evidence="5">The sequence shown here is derived from an EMBL/GenBank/DDBJ whole genome shotgun (WGS) entry which is preliminary data.</text>
</comment>
<proteinExistence type="inferred from homology"/>
<dbReference type="InterPro" id="IPR015424">
    <property type="entry name" value="PyrdxlP-dep_Trfase"/>
</dbReference>
<dbReference type="InterPro" id="IPR015421">
    <property type="entry name" value="PyrdxlP-dep_Trfase_major"/>
</dbReference>